<keyword evidence="1 3" id="KW-0808">Transferase</keyword>
<dbReference type="Gene3D" id="3.40.50.150">
    <property type="entry name" value="Vaccinia Virus protein VP39"/>
    <property type="match status" value="1"/>
</dbReference>
<dbReference type="RefSeq" id="WP_245690062.1">
    <property type="nucleotide sequence ID" value="NZ_FNFL01000001.1"/>
</dbReference>
<evidence type="ECO:0000313" key="4">
    <source>
        <dbReference type="Proteomes" id="UP000198694"/>
    </source>
</evidence>
<dbReference type="SUPFAM" id="SSF53335">
    <property type="entry name" value="S-adenosyl-L-methionine-dependent methyltransferases"/>
    <property type="match status" value="1"/>
</dbReference>
<dbReference type="GO" id="GO:0032259">
    <property type="term" value="P:methylation"/>
    <property type="evidence" value="ECO:0007669"/>
    <property type="project" value="UniProtKB-KW"/>
</dbReference>
<dbReference type="Pfam" id="PF08241">
    <property type="entry name" value="Methyltransf_11"/>
    <property type="match status" value="1"/>
</dbReference>
<dbReference type="InterPro" id="IPR013216">
    <property type="entry name" value="Methyltransf_11"/>
</dbReference>
<feature type="domain" description="Methyltransferase type 11" evidence="2">
    <location>
        <begin position="49"/>
        <end position="145"/>
    </location>
</feature>
<dbReference type="Proteomes" id="UP000198694">
    <property type="component" value="Unassembled WGS sequence"/>
</dbReference>
<dbReference type="InterPro" id="IPR050447">
    <property type="entry name" value="Erg6_SMT_methyltransf"/>
</dbReference>
<protein>
    <submittedName>
        <fullName evidence="3">Methyltransferase domain-containing protein</fullName>
    </submittedName>
</protein>
<dbReference type="CDD" id="cd02440">
    <property type="entry name" value="AdoMet_MTases"/>
    <property type="match status" value="1"/>
</dbReference>
<gene>
    <name evidence="3" type="ORF">SAMN05216243_1057</name>
</gene>
<dbReference type="STRING" id="407036.SAMN05216243_1057"/>
<name>A0A1G8WXT9_9BACI</name>
<reference evidence="3 4" key="1">
    <citation type="submission" date="2016-10" db="EMBL/GenBank/DDBJ databases">
        <authorList>
            <person name="de Groot N.N."/>
        </authorList>
    </citation>
    <scope>NUCLEOTIDE SEQUENCE [LARGE SCALE GENOMIC DNA]</scope>
    <source>
        <strain evidence="3 4">CGMCC 1.6502</strain>
    </source>
</reference>
<proteinExistence type="predicted"/>
<keyword evidence="4" id="KW-1185">Reference proteome</keyword>
<dbReference type="EMBL" id="FNFL01000001">
    <property type="protein sequence ID" value="SDJ83202.1"/>
    <property type="molecule type" value="Genomic_DNA"/>
</dbReference>
<accession>A0A1G8WXT9</accession>
<dbReference type="InterPro" id="IPR029063">
    <property type="entry name" value="SAM-dependent_MTases_sf"/>
</dbReference>
<dbReference type="PANTHER" id="PTHR44068">
    <property type="entry name" value="ZGC:194242"/>
    <property type="match status" value="1"/>
</dbReference>
<dbReference type="GO" id="GO:0008757">
    <property type="term" value="F:S-adenosylmethionine-dependent methyltransferase activity"/>
    <property type="evidence" value="ECO:0007669"/>
    <property type="project" value="InterPro"/>
</dbReference>
<evidence type="ECO:0000259" key="2">
    <source>
        <dbReference type="Pfam" id="PF08241"/>
    </source>
</evidence>
<keyword evidence="3" id="KW-0489">Methyltransferase</keyword>
<dbReference type="AlphaFoldDB" id="A0A1G8WXT9"/>
<sequence length="261" mass="29430">MVNNSAKTDVQLQFGNNAANYVTSTVHAKGEDLAKLVKLLHWNGEETVLDIATGGGHVANALAPLSKKITAIDLTKEILAASKKFIESNGHSNVEFLEADAENLPFPAETFDIAVCRIAAHHFADIESFVREAFRALKKGGIFLFIDNTAPEDDEFDEFYNRIEKKRDYSHQRAWKKSEWVRLIEQQGFELEEMHCLKKSFSFDNWCNTMALPEAEKQQLAKEMLQAPAHYQQKFKITQKAGKVNSFQGESVLIKAAKPIQ</sequence>
<dbReference type="PANTHER" id="PTHR44068:SF11">
    <property type="entry name" value="GERANYL DIPHOSPHATE 2-C-METHYLTRANSFERASE"/>
    <property type="match status" value="1"/>
</dbReference>
<evidence type="ECO:0000313" key="3">
    <source>
        <dbReference type="EMBL" id="SDJ83202.1"/>
    </source>
</evidence>
<organism evidence="3 4">
    <name type="scientific">Sediminibacillus albus</name>
    <dbReference type="NCBI Taxonomy" id="407036"/>
    <lineage>
        <taxon>Bacteria</taxon>
        <taxon>Bacillati</taxon>
        <taxon>Bacillota</taxon>
        <taxon>Bacilli</taxon>
        <taxon>Bacillales</taxon>
        <taxon>Bacillaceae</taxon>
        <taxon>Sediminibacillus</taxon>
    </lineage>
</organism>
<evidence type="ECO:0000256" key="1">
    <source>
        <dbReference type="ARBA" id="ARBA00022679"/>
    </source>
</evidence>